<dbReference type="OrthoDB" id="608866at2759"/>
<dbReference type="Pfam" id="PF00249">
    <property type="entry name" value="Myb_DNA-binding"/>
    <property type="match status" value="1"/>
</dbReference>
<protein>
    <submittedName>
        <fullName evidence="4">Telomere repeats-binding bouquet formation protein 1</fullName>
    </submittedName>
</protein>
<dbReference type="Gene3D" id="1.25.10.10">
    <property type="entry name" value="Leucine-rich Repeat Variant"/>
    <property type="match status" value="1"/>
</dbReference>
<dbReference type="FunFam" id="1.25.10.10:FF:000637">
    <property type="entry name" value="Telomere repeat binding bouquet formation protein 1"/>
    <property type="match status" value="1"/>
</dbReference>
<dbReference type="InterPro" id="IPR001005">
    <property type="entry name" value="SANT/Myb"/>
</dbReference>
<dbReference type="SUPFAM" id="SSF48371">
    <property type="entry name" value="ARM repeat"/>
    <property type="match status" value="1"/>
</dbReference>
<keyword evidence="1" id="KW-0175">Coiled coil</keyword>
<dbReference type="SMART" id="SM00717">
    <property type="entry name" value="SANT"/>
    <property type="match status" value="1"/>
</dbReference>
<dbReference type="RefSeq" id="XP_008048841.1">
    <property type="nucleotide sequence ID" value="XM_008050650.1"/>
</dbReference>
<evidence type="ECO:0000256" key="1">
    <source>
        <dbReference type="SAM" id="Coils"/>
    </source>
</evidence>
<dbReference type="CDD" id="cd11658">
    <property type="entry name" value="SANT_DMAP1_like"/>
    <property type="match status" value="1"/>
</dbReference>
<organism evidence="3 4">
    <name type="scientific">Carlito syrichta</name>
    <name type="common">Philippine tarsier</name>
    <name type="synonym">Tarsius syrichta</name>
    <dbReference type="NCBI Taxonomy" id="1868482"/>
    <lineage>
        <taxon>Eukaryota</taxon>
        <taxon>Metazoa</taxon>
        <taxon>Chordata</taxon>
        <taxon>Craniata</taxon>
        <taxon>Vertebrata</taxon>
        <taxon>Euteleostomi</taxon>
        <taxon>Mammalia</taxon>
        <taxon>Eutheria</taxon>
        <taxon>Euarchontoglires</taxon>
        <taxon>Primates</taxon>
        <taxon>Haplorrhini</taxon>
        <taxon>Tarsiiformes</taxon>
        <taxon>Tarsiidae</taxon>
        <taxon>Carlito</taxon>
    </lineage>
</organism>
<accession>A0A1U7T4Q3</accession>
<evidence type="ECO:0000313" key="4">
    <source>
        <dbReference type="RefSeq" id="XP_008048841.1"/>
    </source>
</evidence>
<reference evidence="4" key="1">
    <citation type="submission" date="2025-08" db="UniProtKB">
        <authorList>
            <consortium name="RefSeq"/>
        </authorList>
    </citation>
    <scope>IDENTIFICATION</scope>
</reference>
<dbReference type="CTD" id="283847"/>
<dbReference type="InterPro" id="IPR042359">
    <property type="entry name" value="TERB1"/>
</dbReference>
<dbReference type="Gene3D" id="1.10.10.60">
    <property type="entry name" value="Homeodomain-like"/>
    <property type="match status" value="1"/>
</dbReference>
<dbReference type="STRING" id="1868482.ENSTSYP00000011971"/>
<dbReference type="InterPro" id="IPR009057">
    <property type="entry name" value="Homeodomain-like_sf"/>
</dbReference>
<dbReference type="KEGG" id="csyr:103252053"/>
<dbReference type="AlphaFoldDB" id="A0A1U7T4Q3"/>
<dbReference type="GO" id="GO:0007129">
    <property type="term" value="P:homologous chromosome pairing at meiosis"/>
    <property type="evidence" value="ECO:0007669"/>
    <property type="project" value="TreeGrafter"/>
</dbReference>
<dbReference type="Proteomes" id="UP000189704">
    <property type="component" value="Unplaced"/>
</dbReference>
<sequence>MESEDTKKMQEMKTDLNLLLECLKYQMDNAFSQKEALVTIHSICQQNSNAGVYFREIGGLVFVKNLAKSSEHSVVKEAALYTLGAIAERDVYCQQVLCTSELFEDLTLFLSDDSNTNLKRMSVYVILVLVSNNSIGQTLVRETGCITILSQLFRTVLPKYDLNLSDKNVFQSYQLWSSVCSTLCVCVNNPQNDENQLFCCSLFPHANEWLINCMKPEIIRPICSFIGLTLASNTYVQKYFISMGGLDVLSQVLVQLESDSHKTLSSAKLAVVVTKTVDACIADNPAFGIVLSKYHIVSKLLSLLLHESLNSGEKISIILTLGHCTEDCEENQYDLFKNNGLPLMIQALTESQNEELNKAATFVLYNCKKIIEKLSLSRGDYSLDENEAEQLKDINVKEKNLDENWKKAQEILRRIEYLEREINKEEIRREKYKDNIPPMNINIQNTLKHLHADSTGQGTKAEDNDKSHSGQLLSYKYHGVMSKACANDDQMKTLLKSANPVNACYRESEQKKTLCKANSNCNQDLYEEKTFEKNNFVSQSSDHVFKPPTHTAKNRKQQLPVADPFTLCSDIINKEVISLLETDNCSKMLKYRCSGCIAVGKSLNSRNFSKLLHSCPYQCDRHKVIVEAEDRYKSELRKSLVYNKKILLTPRRRRQLSNESTTPGGIKKKRIRKNFTEEEINYLFDGVKKMGNHWNSILWSFPFKQGRKAVDLAHKYHKLTKLPKCTAP</sequence>
<evidence type="ECO:0000313" key="3">
    <source>
        <dbReference type="Proteomes" id="UP000189704"/>
    </source>
</evidence>
<feature type="coiled-coil region" evidence="1">
    <location>
        <begin position="408"/>
        <end position="435"/>
    </location>
</feature>
<dbReference type="InterPro" id="IPR016024">
    <property type="entry name" value="ARM-type_fold"/>
</dbReference>
<dbReference type="GO" id="GO:0070197">
    <property type="term" value="P:meiotic attachment of telomere to nuclear envelope"/>
    <property type="evidence" value="ECO:0007669"/>
    <property type="project" value="InterPro"/>
</dbReference>
<dbReference type="InterPro" id="IPR011989">
    <property type="entry name" value="ARM-like"/>
</dbReference>
<feature type="domain" description="Myb-like" evidence="2">
    <location>
        <begin position="671"/>
        <end position="722"/>
    </location>
</feature>
<dbReference type="SUPFAM" id="SSF46689">
    <property type="entry name" value="Homeodomain-like"/>
    <property type="match status" value="1"/>
</dbReference>
<name>A0A1U7T4Q3_CARSF</name>
<keyword evidence="3" id="KW-1185">Reference proteome</keyword>
<proteinExistence type="predicted"/>
<dbReference type="PANTHER" id="PTHR14014:SF0">
    <property type="entry name" value="TELOMERE REPEATS-BINDING BOUQUET FORMATION PROTEIN 1"/>
    <property type="match status" value="1"/>
</dbReference>
<dbReference type="PANTHER" id="PTHR14014">
    <property type="entry name" value="TELOMERE REPEATS-BINDING BOUQUET FORMATION PROTEIN 1"/>
    <property type="match status" value="1"/>
</dbReference>
<dbReference type="GeneID" id="103252053"/>
<evidence type="ECO:0000259" key="2">
    <source>
        <dbReference type="SMART" id="SM00717"/>
    </source>
</evidence>
<gene>
    <name evidence="4" type="primary">TERB1</name>
</gene>